<evidence type="ECO:0000313" key="1">
    <source>
        <dbReference type="EMBL" id="PVU76912.1"/>
    </source>
</evidence>
<protein>
    <recommendedName>
        <fullName evidence="3">Sulfolobus virus coat protein C-terminal domain-containing protein</fullName>
    </recommendedName>
</protein>
<proteinExistence type="predicted"/>
<organism evidence="1 2">
    <name type="scientific">Acidianus hospitalis</name>
    <dbReference type="NCBI Taxonomy" id="563177"/>
    <lineage>
        <taxon>Archaea</taxon>
        <taxon>Thermoproteota</taxon>
        <taxon>Thermoprotei</taxon>
        <taxon>Sulfolobales</taxon>
        <taxon>Sulfolobaceae</taxon>
        <taxon>Acidianus</taxon>
    </lineage>
</organism>
<reference evidence="1 2" key="1">
    <citation type="journal article" date="2015" name="Appl. Environ. Microbiol.">
        <title>Nanoarchaeota, Their Sulfolobales Host, and Nanoarchaeota Virus Distribution across Yellowstone National Park Hot Springs.</title>
        <authorList>
            <person name="Munson-McGee J.H."/>
            <person name="Field E.K."/>
            <person name="Bateson M."/>
            <person name="Rooney C."/>
            <person name="Stepanauskas R."/>
            <person name="Young M.J."/>
        </authorList>
    </citation>
    <scope>NUCLEOTIDE SEQUENCE [LARGE SCALE GENOMIC DNA]</scope>
    <source>
        <strain evidence="1">SCGC AC-742_N10</strain>
    </source>
</reference>
<dbReference type="EMBL" id="QEFD01000062">
    <property type="protein sequence ID" value="PVU76912.1"/>
    <property type="molecule type" value="Genomic_DNA"/>
</dbReference>
<dbReference type="Pfam" id="PF25654">
    <property type="entry name" value="MCP1_SIFV"/>
    <property type="match status" value="1"/>
</dbReference>
<name>A0A2T9XA53_9CREN</name>
<dbReference type="AlphaFoldDB" id="A0A2T9XA53"/>
<gene>
    <name evidence="1" type="ORF">DDW13_01790</name>
</gene>
<dbReference type="Proteomes" id="UP000245638">
    <property type="component" value="Unassembled WGS sequence"/>
</dbReference>
<dbReference type="InterPro" id="IPR057894">
    <property type="entry name" value="MCP1_SIFV"/>
</dbReference>
<evidence type="ECO:0008006" key="3">
    <source>
        <dbReference type="Google" id="ProtNLM"/>
    </source>
</evidence>
<evidence type="ECO:0000313" key="2">
    <source>
        <dbReference type="Proteomes" id="UP000245638"/>
    </source>
</evidence>
<accession>A0A2T9XA53</accession>
<sequence>MSKRSNKNKTYNALSEHKWKIKMLRIYSNMMGDKYAKEFVNEMAKNYEDNYVKKYAIPHIILRSIINKYFSKTQSLLGWQIVNEAIKNECKEDAKLYLIRKYSALGIPEPIIKNMLCEICNQLNKM</sequence>
<comment type="caution">
    <text evidence="1">The sequence shown here is derived from an EMBL/GenBank/DDBJ whole genome shotgun (WGS) entry which is preliminary data.</text>
</comment>